<dbReference type="AlphaFoldDB" id="A0A1J5PBH8"/>
<dbReference type="InterPro" id="IPR050832">
    <property type="entry name" value="Bact_Acetyltransf"/>
</dbReference>
<sequence length="159" mass="17413">MIEIVDVDLSRPGHAQAVPALIAAYARDDMGGGKALPEEVIAVLAQRLRERPDYFGVLAFDGSMPVGLINCFEGFSTFLARPLVNIHDVYVAPGYRGQALARRMLDRVEQVARQHGCAKLTLEVLEGNAAALASYSKFGFDSYALDPQNGRAMFWQKVL</sequence>
<keyword evidence="2" id="KW-0012">Acyltransferase</keyword>
<protein>
    <submittedName>
        <fullName evidence="4">Acetyltransferase YpeA</fullName>
    </submittedName>
</protein>
<dbReference type="GO" id="GO:0016747">
    <property type="term" value="F:acyltransferase activity, transferring groups other than amino-acyl groups"/>
    <property type="evidence" value="ECO:0007669"/>
    <property type="project" value="InterPro"/>
</dbReference>
<proteinExistence type="predicted"/>
<organism evidence="4">
    <name type="scientific">mine drainage metagenome</name>
    <dbReference type="NCBI Taxonomy" id="410659"/>
    <lineage>
        <taxon>unclassified sequences</taxon>
        <taxon>metagenomes</taxon>
        <taxon>ecological metagenomes</taxon>
    </lineage>
</organism>
<evidence type="ECO:0000256" key="1">
    <source>
        <dbReference type="ARBA" id="ARBA00022679"/>
    </source>
</evidence>
<evidence type="ECO:0000313" key="4">
    <source>
        <dbReference type="EMBL" id="OIQ65151.1"/>
    </source>
</evidence>
<name>A0A1J5PBH8_9ZZZZ</name>
<dbReference type="Gene3D" id="3.40.630.30">
    <property type="match status" value="1"/>
</dbReference>
<dbReference type="SUPFAM" id="SSF55729">
    <property type="entry name" value="Acyl-CoA N-acyltransferases (Nat)"/>
    <property type="match status" value="1"/>
</dbReference>
<evidence type="ECO:0000256" key="2">
    <source>
        <dbReference type="ARBA" id="ARBA00023315"/>
    </source>
</evidence>
<dbReference type="CDD" id="cd04301">
    <property type="entry name" value="NAT_SF"/>
    <property type="match status" value="1"/>
</dbReference>
<dbReference type="EMBL" id="MLJW01007556">
    <property type="protein sequence ID" value="OIQ65151.1"/>
    <property type="molecule type" value="Genomic_DNA"/>
</dbReference>
<dbReference type="InterPro" id="IPR016181">
    <property type="entry name" value="Acyl_CoA_acyltransferase"/>
</dbReference>
<dbReference type="PANTHER" id="PTHR43877">
    <property type="entry name" value="AMINOALKYLPHOSPHONATE N-ACETYLTRANSFERASE-RELATED-RELATED"/>
    <property type="match status" value="1"/>
</dbReference>
<keyword evidence="1 4" id="KW-0808">Transferase</keyword>
<dbReference type="PROSITE" id="PS51186">
    <property type="entry name" value="GNAT"/>
    <property type="match status" value="1"/>
</dbReference>
<dbReference type="InterPro" id="IPR000182">
    <property type="entry name" value="GNAT_dom"/>
</dbReference>
<reference evidence="4" key="1">
    <citation type="submission" date="2016-10" db="EMBL/GenBank/DDBJ databases">
        <title>Sequence of Gallionella enrichment culture.</title>
        <authorList>
            <person name="Poehlein A."/>
            <person name="Muehling M."/>
            <person name="Daniel R."/>
        </authorList>
    </citation>
    <scope>NUCLEOTIDE SEQUENCE</scope>
</reference>
<evidence type="ECO:0000259" key="3">
    <source>
        <dbReference type="PROSITE" id="PS51186"/>
    </source>
</evidence>
<gene>
    <name evidence="4" type="primary">ypeA_13</name>
    <name evidence="4" type="ORF">GALL_532930</name>
</gene>
<accession>A0A1J5PBH8</accession>
<dbReference type="Pfam" id="PF00583">
    <property type="entry name" value="Acetyltransf_1"/>
    <property type="match status" value="1"/>
</dbReference>
<comment type="caution">
    <text evidence="4">The sequence shown here is derived from an EMBL/GenBank/DDBJ whole genome shotgun (WGS) entry which is preliminary data.</text>
</comment>
<feature type="domain" description="N-acetyltransferase" evidence="3">
    <location>
        <begin position="5"/>
        <end position="159"/>
    </location>
</feature>
<dbReference type="PANTHER" id="PTHR43877:SF2">
    <property type="entry name" value="AMINOALKYLPHOSPHONATE N-ACETYLTRANSFERASE-RELATED"/>
    <property type="match status" value="1"/>
</dbReference>